<gene>
    <name evidence="2" type="ORF">ENV17_06720</name>
</gene>
<protein>
    <recommendedName>
        <fullName evidence="1">GP-PDE domain-containing protein</fullName>
    </recommendedName>
</protein>
<feature type="domain" description="GP-PDE" evidence="1">
    <location>
        <begin position="14"/>
        <end position="245"/>
    </location>
</feature>
<dbReference type="InterPro" id="IPR030395">
    <property type="entry name" value="GP_PDE_dom"/>
</dbReference>
<dbReference type="PANTHER" id="PTHR46211">
    <property type="entry name" value="GLYCEROPHOSPHORYL DIESTER PHOSPHODIESTERASE"/>
    <property type="match status" value="1"/>
</dbReference>
<evidence type="ECO:0000313" key="2">
    <source>
        <dbReference type="EMBL" id="HGI44058.1"/>
    </source>
</evidence>
<dbReference type="PROSITE" id="PS51704">
    <property type="entry name" value="GP_PDE"/>
    <property type="match status" value="1"/>
</dbReference>
<dbReference type="PANTHER" id="PTHR46211:SF1">
    <property type="entry name" value="GLYCEROPHOSPHODIESTER PHOSPHODIESTERASE, CYTOPLASMIC"/>
    <property type="match status" value="1"/>
</dbReference>
<dbReference type="Gene3D" id="3.20.20.190">
    <property type="entry name" value="Phosphatidylinositol (PI) phosphodiesterase"/>
    <property type="match status" value="1"/>
</dbReference>
<dbReference type="AlphaFoldDB" id="A0A7C4BB93"/>
<sequence length="252" mass="27601">MSGLLGCTGVARRVFVVAHRGASAYAPENTLPAFEEAARLGADFVETDLRATRDGVIVCLHDARVDRTTNARGFVSELTAEEIRKLDAGSWFSPLFKGVKVPLLEEFLDFLAERNVGGFLDLKQPGIELEVIGKVMRWGLEERVVVLSEYVAPLRNVKKLNSVITTQLDIPSPSPSSLRAALVCMANIVSVHSLMLDESFVELAHKRGLLVNVWGVRTPEDVLSAVEAGVDFVTADDPRMVLEAFKKAVDLR</sequence>
<name>A0A7C4BB93_THEPE</name>
<proteinExistence type="predicted"/>
<dbReference type="Pfam" id="PF03009">
    <property type="entry name" value="GDPD"/>
    <property type="match status" value="1"/>
</dbReference>
<dbReference type="InterPro" id="IPR017946">
    <property type="entry name" value="PLC-like_Pdiesterase_TIM-brl"/>
</dbReference>
<dbReference type="EMBL" id="DTFI01000181">
    <property type="protein sequence ID" value="HGI44058.1"/>
    <property type="molecule type" value="Genomic_DNA"/>
</dbReference>
<evidence type="ECO:0000259" key="1">
    <source>
        <dbReference type="PROSITE" id="PS51704"/>
    </source>
</evidence>
<dbReference type="GO" id="GO:0006629">
    <property type="term" value="P:lipid metabolic process"/>
    <property type="evidence" value="ECO:0007669"/>
    <property type="project" value="InterPro"/>
</dbReference>
<accession>A0A7C4BB93</accession>
<comment type="caution">
    <text evidence="2">The sequence shown here is derived from an EMBL/GenBank/DDBJ whole genome shotgun (WGS) entry which is preliminary data.</text>
</comment>
<organism evidence="2">
    <name type="scientific">Thermofilum pendens</name>
    <dbReference type="NCBI Taxonomy" id="2269"/>
    <lineage>
        <taxon>Archaea</taxon>
        <taxon>Thermoproteota</taxon>
        <taxon>Thermoprotei</taxon>
        <taxon>Thermofilales</taxon>
        <taxon>Thermofilaceae</taxon>
        <taxon>Thermofilum</taxon>
    </lineage>
</organism>
<dbReference type="SUPFAM" id="SSF51695">
    <property type="entry name" value="PLC-like phosphodiesterases"/>
    <property type="match status" value="1"/>
</dbReference>
<dbReference type="GO" id="GO:0008081">
    <property type="term" value="F:phosphoric diester hydrolase activity"/>
    <property type="evidence" value="ECO:0007669"/>
    <property type="project" value="InterPro"/>
</dbReference>
<reference evidence="2" key="1">
    <citation type="journal article" date="2020" name="mSystems">
        <title>Genome- and Community-Level Interaction Insights into Carbon Utilization and Element Cycling Functions of Hydrothermarchaeota in Hydrothermal Sediment.</title>
        <authorList>
            <person name="Zhou Z."/>
            <person name="Liu Y."/>
            <person name="Xu W."/>
            <person name="Pan J."/>
            <person name="Luo Z.H."/>
            <person name="Li M."/>
        </authorList>
    </citation>
    <scope>NUCLEOTIDE SEQUENCE [LARGE SCALE GENOMIC DNA]</scope>
    <source>
        <strain evidence="2">SpSt-735</strain>
    </source>
</reference>